<dbReference type="OrthoDB" id="3218112at2759"/>
<dbReference type="KEGG" id="hir:HETIRDRAFT_105471"/>
<dbReference type="Gene3D" id="3.30.710.10">
    <property type="entry name" value="Potassium Channel Kv1.1, Chain A"/>
    <property type="match status" value="1"/>
</dbReference>
<dbReference type="InterPro" id="IPR000210">
    <property type="entry name" value="BTB/POZ_dom"/>
</dbReference>
<gene>
    <name evidence="3" type="ORF">HETIRDRAFT_105471</name>
</gene>
<dbReference type="InterPro" id="IPR011333">
    <property type="entry name" value="SKP1/BTB/POZ_sf"/>
</dbReference>
<dbReference type="RefSeq" id="XP_009550902.1">
    <property type="nucleotide sequence ID" value="XM_009552607.1"/>
</dbReference>
<keyword evidence="4" id="KW-1185">Reference proteome</keyword>
<organism evidence="3 4">
    <name type="scientific">Heterobasidion irregulare (strain TC 32-1)</name>
    <dbReference type="NCBI Taxonomy" id="747525"/>
    <lineage>
        <taxon>Eukaryota</taxon>
        <taxon>Fungi</taxon>
        <taxon>Dikarya</taxon>
        <taxon>Basidiomycota</taxon>
        <taxon>Agaricomycotina</taxon>
        <taxon>Agaricomycetes</taxon>
        <taxon>Russulales</taxon>
        <taxon>Bondarzewiaceae</taxon>
        <taxon>Heterobasidion</taxon>
        <taxon>Heterobasidion annosum species complex</taxon>
    </lineage>
</organism>
<reference evidence="3 4" key="1">
    <citation type="journal article" date="2012" name="New Phytol.">
        <title>Insight into trade-off between wood decay and parasitism from the genome of a fungal forest pathogen.</title>
        <authorList>
            <person name="Olson A."/>
            <person name="Aerts A."/>
            <person name="Asiegbu F."/>
            <person name="Belbahri L."/>
            <person name="Bouzid O."/>
            <person name="Broberg A."/>
            <person name="Canback B."/>
            <person name="Coutinho P.M."/>
            <person name="Cullen D."/>
            <person name="Dalman K."/>
            <person name="Deflorio G."/>
            <person name="van Diepen L.T."/>
            <person name="Dunand C."/>
            <person name="Duplessis S."/>
            <person name="Durling M."/>
            <person name="Gonthier P."/>
            <person name="Grimwood J."/>
            <person name="Fossdal C.G."/>
            <person name="Hansson D."/>
            <person name="Henrissat B."/>
            <person name="Hietala A."/>
            <person name="Himmelstrand K."/>
            <person name="Hoffmeister D."/>
            <person name="Hogberg N."/>
            <person name="James T.Y."/>
            <person name="Karlsson M."/>
            <person name="Kohler A."/>
            <person name="Kues U."/>
            <person name="Lee Y.H."/>
            <person name="Lin Y.C."/>
            <person name="Lind M."/>
            <person name="Lindquist E."/>
            <person name="Lombard V."/>
            <person name="Lucas S."/>
            <person name="Lunden K."/>
            <person name="Morin E."/>
            <person name="Murat C."/>
            <person name="Park J."/>
            <person name="Raffaello T."/>
            <person name="Rouze P."/>
            <person name="Salamov A."/>
            <person name="Schmutz J."/>
            <person name="Solheim H."/>
            <person name="Stahlberg J."/>
            <person name="Velez H."/>
            <person name="de Vries R.P."/>
            <person name="Wiebenga A."/>
            <person name="Woodward S."/>
            <person name="Yakovlev I."/>
            <person name="Garbelotto M."/>
            <person name="Martin F."/>
            <person name="Grigoriev I.V."/>
            <person name="Stenlid J."/>
        </authorList>
    </citation>
    <scope>NUCLEOTIDE SEQUENCE [LARGE SCALE GENOMIC DNA]</scope>
    <source>
        <strain evidence="3 4">TC 32-1</strain>
    </source>
</reference>
<name>W4JWC9_HETIT</name>
<proteinExistence type="predicted"/>
<dbReference type="STRING" id="747525.W4JWC9"/>
<dbReference type="SUPFAM" id="SSF54695">
    <property type="entry name" value="POZ domain"/>
    <property type="match status" value="1"/>
</dbReference>
<protein>
    <recommendedName>
        <fullName evidence="2">BTB domain-containing protein</fullName>
    </recommendedName>
</protein>
<feature type="region of interest" description="Disordered" evidence="1">
    <location>
        <begin position="1"/>
        <end position="22"/>
    </location>
</feature>
<dbReference type="InParanoid" id="W4JWC9"/>
<accession>W4JWC9</accession>
<dbReference type="AlphaFoldDB" id="W4JWC9"/>
<dbReference type="Proteomes" id="UP000030671">
    <property type="component" value="Unassembled WGS sequence"/>
</dbReference>
<dbReference type="GeneID" id="20666068"/>
<dbReference type="HOGENOM" id="CLU_1133706_0_0_1"/>
<evidence type="ECO:0000256" key="1">
    <source>
        <dbReference type="SAM" id="MobiDB-lite"/>
    </source>
</evidence>
<feature type="domain" description="BTB" evidence="2">
    <location>
        <begin position="40"/>
        <end position="132"/>
    </location>
</feature>
<evidence type="ECO:0000313" key="3">
    <source>
        <dbReference type="EMBL" id="ETW77390.1"/>
    </source>
</evidence>
<evidence type="ECO:0000313" key="4">
    <source>
        <dbReference type="Proteomes" id="UP000030671"/>
    </source>
</evidence>
<dbReference type="Pfam" id="PF00651">
    <property type="entry name" value="BTB"/>
    <property type="match status" value="1"/>
</dbReference>
<sequence length="245" mass="27196">MNIPSDTPGDSRAPKHHHGELEAEPLVNHPTRYYKDGNFIFQCGQTLFCVHRTVVTKVSTVFKEMLALDRIHETIRGCTLLKIDDNESDMVSFLNALYGERYIGLRMTSANFPLSSVLRLAHKYRVAHMKTEFIVALHAAWPSNLPQHLQFTHDLAACCALQSYIQDLPIDLSKVIDPEVDTNTTTNVPVHPAAVIALLRAINYDDQGLLMAPFTTSVAASFNSAAVYIPTILFPALRPPILSGS</sequence>
<evidence type="ECO:0000259" key="2">
    <source>
        <dbReference type="Pfam" id="PF00651"/>
    </source>
</evidence>
<dbReference type="EMBL" id="KI925463">
    <property type="protein sequence ID" value="ETW77390.1"/>
    <property type="molecule type" value="Genomic_DNA"/>
</dbReference>